<dbReference type="CDD" id="cd11301">
    <property type="entry name" value="Fut1_Fut2_like"/>
    <property type="match status" value="1"/>
</dbReference>
<reference evidence="3 4" key="1">
    <citation type="journal article" date="2015" name="Nature">
        <title>rRNA introns, odd ribosomes, and small enigmatic genomes across a large radiation of phyla.</title>
        <authorList>
            <person name="Brown C.T."/>
            <person name="Hug L.A."/>
            <person name="Thomas B.C."/>
            <person name="Sharon I."/>
            <person name="Castelle C.J."/>
            <person name="Singh A."/>
            <person name="Wilkins M.J."/>
            <person name="Williams K.H."/>
            <person name="Banfield J.F."/>
        </authorList>
    </citation>
    <scope>NUCLEOTIDE SEQUENCE [LARGE SCALE GENOMIC DNA]</scope>
</reference>
<comment type="caution">
    <text evidence="3">The sequence shown here is derived from an EMBL/GenBank/DDBJ whole genome shotgun (WGS) entry which is preliminary data.</text>
</comment>
<gene>
    <name evidence="3" type="ORF">UT08_C0001G0023</name>
</gene>
<name>A0A0G0L568_9BACT</name>
<evidence type="ECO:0000313" key="4">
    <source>
        <dbReference type="Proteomes" id="UP000034081"/>
    </source>
</evidence>
<keyword evidence="1" id="KW-0328">Glycosyltransferase</keyword>
<accession>A0A0G0L568</accession>
<dbReference type="Gene3D" id="3.40.50.11350">
    <property type="match status" value="1"/>
</dbReference>
<dbReference type="PANTHER" id="PTHR11927:SF9">
    <property type="entry name" value="L-FUCOSYLTRANSFERASE"/>
    <property type="match status" value="1"/>
</dbReference>
<dbReference type="GO" id="GO:0005975">
    <property type="term" value="P:carbohydrate metabolic process"/>
    <property type="evidence" value="ECO:0007669"/>
    <property type="project" value="InterPro"/>
</dbReference>
<organism evidence="3 4">
    <name type="scientific">Candidatus Woesebacteria bacterium GW2011_GWB1_38_8</name>
    <dbReference type="NCBI Taxonomy" id="1618570"/>
    <lineage>
        <taxon>Bacteria</taxon>
        <taxon>Candidatus Woeseibacteriota</taxon>
    </lineage>
</organism>
<dbReference type="Proteomes" id="UP000034081">
    <property type="component" value="Unassembled WGS sequence"/>
</dbReference>
<dbReference type="AlphaFoldDB" id="A0A0G0L568"/>
<keyword evidence="2 3" id="KW-0808">Transferase</keyword>
<dbReference type="GO" id="GO:0008107">
    <property type="term" value="F:galactoside 2-alpha-L-fucosyltransferase activity"/>
    <property type="evidence" value="ECO:0007669"/>
    <property type="project" value="InterPro"/>
</dbReference>
<dbReference type="PANTHER" id="PTHR11927">
    <property type="entry name" value="GALACTOSIDE 2-L-FUCOSYLTRANSFERASE"/>
    <property type="match status" value="1"/>
</dbReference>
<evidence type="ECO:0000313" key="3">
    <source>
        <dbReference type="EMBL" id="KKQ86157.1"/>
    </source>
</evidence>
<dbReference type="GO" id="GO:0016020">
    <property type="term" value="C:membrane"/>
    <property type="evidence" value="ECO:0007669"/>
    <property type="project" value="InterPro"/>
</dbReference>
<protein>
    <submittedName>
        <fullName evidence="3">Glycosyl transferase family 11</fullName>
    </submittedName>
</protein>
<sequence>MIIAELCGGLGNQMFQYANAQTISIRNNTPLKLLYVRNKGDTPREYSLGHFAIKAEKISGISELLIYHSFKPAIFSQILRKIFYSKFTVRIEGSETWKAGISIFKDNIYLRGFWQSERYFKDISSILRSELVPKEQISKQSIKILKQILNTQSVSIHVRRGDYFSDSKVKAIHNTYSKEYYHKAVEYIKGKVKRPVFYIFSDDLRWCEKNLKIENKIIYVKGNGVKKDYLDLWLMSKCKHNIITNSSFSWWGAWLNRNVNKIVIAPKKWFRNSSVSSVNIVPNIWIQI</sequence>
<evidence type="ECO:0000256" key="1">
    <source>
        <dbReference type="ARBA" id="ARBA00022676"/>
    </source>
</evidence>
<dbReference type="STRING" id="1618570.UT08_C0001G0023"/>
<dbReference type="Pfam" id="PF01531">
    <property type="entry name" value="Glyco_transf_11"/>
    <property type="match status" value="1"/>
</dbReference>
<evidence type="ECO:0000256" key="2">
    <source>
        <dbReference type="ARBA" id="ARBA00022679"/>
    </source>
</evidence>
<dbReference type="EMBL" id="LBVL01000001">
    <property type="protein sequence ID" value="KKQ86157.1"/>
    <property type="molecule type" value="Genomic_DNA"/>
</dbReference>
<dbReference type="InterPro" id="IPR002516">
    <property type="entry name" value="Glyco_trans_11"/>
</dbReference>
<proteinExistence type="predicted"/>